<keyword evidence="1" id="KW-0732">Signal</keyword>
<dbReference type="RefSeq" id="WP_394632821.1">
    <property type="nucleotide sequence ID" value="NZ_JBIHSE010000002.1"/>
</dbReference>
<comment type="caution">
    <text evidence="2">The sequence shown here is derived from an EMBL/GenBank/DDBJ whole genome shotgun (WGS) entry which is preliminary data.</text>
</comment>
<evidence type="ECO:0000256" key="1">
    <source>
        <dbReference type="SAM" id="SignalP"/>
    </source>
</evidence>
<feature type="chain" id="PRO_5046992299" evidence="1">
    <location>
        <begin position="23"/>
        <end position="375"/>
    </location>
</feature>
<protein>
    <submittedName>
        <fullName evidence="2">Carbohydrate porin</fullName>
    </submittedName>
</protein>
<accession>A0ABW7JCB1</accession>
<dbReference type="InterPro" id="IPR016963">
    <property type="entry name" value="Glycoporin_RafY"/>
</dbReference>
<name>A0ABW7JCB1_9VIBR</name>
<dbReference type="SUPFAM" id="SSF56935">
    <property type="entry name" value="Porins"/>
    <property type="match status" value="1"/>
</dbReference>
<evidence type="ECO:0000313" key="2">
    <source>
        <dbReference type="EMBL" id="MFH0273980.1"/>
    </source>
</evidence>
<gene>
    <name evidence="2" type="ORF">ACGRHZ_22160</name>
</gene>
<sequence length="375" mass="41243">MNKALKLSLSAIGVCTALSANAGISIIDNEEGNFSIGGDVELNFNYQDRESNDSGDQEFNQDGRVLIEFAGEKFTSNGHYVGVKAQPLFESTGDVNLDDAYFEFGKKDSWAIKAGRFEAYDMFPVGLDVFLEYSGDTSNELYTDGSAYTYQMKEARGRGSDGQLMYSQSFGNLYLELSTMIGDRSDLFHEGTDGGTYHGQTITSSKDSFLVRPVVAYQMGDFSLAASMETNLVSNAVVAGKDNVDISDRTGYGLTGNWTSGDWSVNANVAYLDAVDENNFSTGVNALWKGLGIGYVYALNEYENKEIKDWAEGDVKVSTLYASYEFTDVLEVENFSVLLGSYFTTVTNDLSANSPSEAFKEEDDFGARVRLFYEF</sequence>
<proteinExistence type="predicted"/>
<evidence type="ECO:0000313" key="3">
    <source>
        <dbReference type="Proteomes" id="UP001607221"/>
    </source>
</evidence>
<dbReference type="Proteomes" id="UP001607221">
    <property type="component" value="Unassembled WGS sequence"/>
</dbReference>
<organism evidence="2 3">
    <name type="scientific">Vibrio jasicida</name>
    <dbReference type="NCBI Taxonomy" id="766224"/>
    <lineage>
        <taxon>Bacteria</taxon>
        <taxon>Pseudomonadati</taxon>
        <taxon>Pseudomonadota</taxon>
        <taxon>Gammaproteobacteria</taxon>
        <taxon>Vibrionales</taxon>
        <taxon>Vibrionaceae</taxon>
        <taxon>Vibrio</taxon>
    </lineage>
</organism>
<reference evidence="2 3" key="1">
    <citation type="submission" date="2024-10" db="EMBL/GenBank/DDBJ databases">
        <authorList>
            <person name="Yibar A."/>
            <person name="Saticioglu I.B."/>
            <person name="Duman M."/>
            <person name="Ajmi N."/>
            <person name="Gurler F."/>
            <person name="Ay H."/>
            <person name="Onuk E."/>
            <person name="Guler S."/>
            <person name="Romalde J.L."/>
        </authorList>
    </citation>
    <scope>NUCLEOTIDE SEQUENCE [LARGE SCALE GENOMIC DNA]</scope>
    <source>
        <strain evidence="2 3">1-TCBS-A</strain>
    </source>
</reference>
<dbReference type="EMBL" id="JBIHSE010000002">
    <property type="protein sequence ID" value="MFH0273980.1"/>
    <property type="molecule type" value="Genomic_DNA"/>
</dbReference>
<feature type="signal peptide" evidence="1">
    <location>
        <begin position="1"/>
        <end position="22"/>
    </location>
</feature>
<dbReference type="Pfam" id="PF16966">
    <property type="entry name" value="Porin_8"/>
    <property type="match status" value="1"/>
</dbReference>
<keyword evidence="3" id="KW-1185">Reference proteome</keyword>